<keyword evidence="6 7" id="KW-0472">Membrane</keyword>
<feature type="transmembrane region" description="Helical" evidence="7">
    <location>
        <begin position="95"/>
        <end position="117"/>
    </location>
</feature>
<comment type="similarity">
    <text evidence="2">Belongs to the EamA transporter family.</text>
</comment>
<evidence type="ECO:0000256" key="1">
    <source>
        <dbReference type="ARBA" id="ARBA00004651"/>
    </source>
</evidence>
<evidence type="ECO:0000256" key="7">
    <source>
        <dbReference type="SAM" id="Phobius"/>
    </source>
</evidence>
<dbReference type="PANTHER" id="PTHR32322">
    <property type="entry name" value="INNER MEMBRANE TRANSPORTER"/>
    <property type="match status" value="1"/>
</dbReference>
<dbReference type="InterPro" id="IPR050638">
    <property type="entry name" value="AA-Vitamin_Transporters"/>
</dbReference>
<keyword evidence="4 7" id="KW-0812">Transmembrane</keyword>
<feature type="transmembrane region" description="Helical" evidence="7">
    <location>
        <begin position="129"/>
        <end position="150"/>
    </location>
</feature>
<keyword evidence="5 7" id="KW-1133">Transmembrane helix</keyword>
<organism evidence="9 10">
    <name type="scientific">Anaerotignum lactatifermentans</name>
    <dbReference type="NCBI Taxonomy" id="160404"/>
    <lineage>
        <taxon>Bacteria</taxon>
        <taxon>Bacillati</taxon>
        <taxon>Bacillota</taxon>
        <taxon>Clostridia</taxon>
        <taxon>Lachnospirales</taxon>
        <taxon>Anaerotignaceae</taxon>
        <taxon>Anaerotignum</taxon>
    </lineage>
</organism>
<dbReference type="Pfam" id="PF00892">
    <property type="entry name" value="EamA"/>
    <property type="match status" value="2"/>
</dbReference>
<reference evidence="10" key="1">
    <citation type="submission" date="2017-04" db="EMBL/GenBank/DDBJ databases">
        <title>Function of individual gut microbiota members based on whole genome sequencing of pure cultures obtained from chicken caecum.</title>
        <authorList>
            <person name="Medvecky M."/>
            <person name="Cejkova D."/>
            <person name="Polansky O."/>
            <person name="Karasova D."/>
            <person name="Kubasova T."/>
            <person name="Cizek A."/>
            <person name="Rychlik I."/>
        </authorList>
    </citation>
    <scope>NUCLEOTIDE SEQUENCE [LARGE SCALE GENOMIC DNA]</scope>
    <source>
        <strain evidence="10">An75</strain>
    </source>
</reference>
<name>A0A1Y3TXT1_9FIRM</name>
<comment type="caution">
    <text evidence="9">The sequence shown here is derived from an EMBL/GenBank/DDBJ whole genome shotgun (WGS) entry which is preliminary data.</text>
</comment>
<dbReference type="InterPro" id="IPR037185">
    <property type="entry name" value="EmrE-like"/>
</dbReference>
<accession>A0A1Y3TXT1</accession>
<dbReference type="AlphaFoldDB" id="A0A1Y3TXT1"/>
<evidence type="ECO:0000256" key="4">
    <source>
        <dbReference type="ARBA" id="ARBA00022692"/>
    </source>
</evidence>
<feature type="transmembrane region" description="Helical" evidence="7">
    <location>
        <begin position="42"/>
        <end position="62"/>
    </location>
</feature>
<dbReference type="SUPFAM" id="SSF103481">
    <property type="entry name" value="Multidrug resistance efflux transporter EmrE"/>
    <property type="match status" value="2"/>
</dbReference>
<proteinExistence type="inferred from homology"/>
<evidence type="ECO:0000256" key="5">
    <source>
        <dbReference type="ARBA" id="ARBA00022989"/>
    </source>
</evidence>
<evidence type="ECO:0000256" key="3">
    <source>
        <dbReference type="ARBA" id="ARBA00022475"/>
    </source>
</evidence>
<keyword evidence="3" id="KW-1003">Cell membrane</keyword>
<evidence type="ECO:0000313" key="9">
    <source>
        <dbReference type="EMBL" id="OUN39039.1"/>
    </source>
</evidence>
<dbReference type="PANTHER" id="PTHR32322:SF18">
    <property type="entry name" value="S-ADENOSYLMETHIONINE_S-ADENOSYLHOMOCYSTEINE TRANSPORTER"/>
    <property type="match status" value="1"/>
</dbReference>
<comment type="subcellular location">
    <subcellularLocation>
        <location evidence="1">Cell membrane</location>
        <topology evidence="1">Multi-pass membrane protein</topology>
    </subcellularLocation>
</comment>
<dbReference type="Proteomes" id="UP000195455">
    <property type="component" value="Unassembled WGS sequence"/>
</dbReference>
<evidence type="ECO:0000259" key="8">
    <source>
        <dbReference type="Pfam" id="PF00892"/>
    </source>
</evidence>
<feature type="domain" description="EamA" evidence="8">
    <location>
        <begin position="32"/>
        <end position="87"/>
    </location>
</feature>
<evidence type="ECO:0000256" key="2">
    <source>
        <dbReference type="ARBA" id="ARBA00007362"/>
    </source>
</evidence>
<feature type="transmembrane region" description="Helical" evidence="7">
    <location>
        <begin position="69"/>
        <end position="89"/>
    </location>
</feature>
<dbReference type="InterPro" id="IPR000620">
    <property type="entry name" value="EamA_dom"/>
</dbReference>
<feature type="transmembrane region" description="Helical" evidence="7">
    <location>
        <begin position="217"/>
        <end position="234"/>
    </location>
</feature>
<dbReference type="GO" id="GO:0005886">
    <property type="term" value="C:plasma membrane"/>
    <property type="evidence" value="ECO:0007669"/>
    <property type="project" value="UniProtKB-SubCell"/>
</dbReference>
<dbReference type="EMBL" id="NFHM01000047">
    <property type="protein sequence ID" value="OUN39039.1"/>
    <property type="molecule type" value="Genomic_DNA"/>
</dbReference>
<gene>
    <name evidence="9" type="ORF">B5G26_15735</name>
</gene>
<feature type="transmembrane region" description="Helical" evidence="7">
    <location>
        <begin position="156"/>
        <end position="181"/>
    </location>
</feature>
<feature type="domain" description="EamA" evidence="8">
    <location>
        <begin position="100"/>
        <end position="233"/>
    </location>
</feature>
<sequence>MVYIKQRWSASFQSIPPSLIIEESYLQTFLHTLFLAIGHSNAATATVLQYLAPVMIVIYVSIRYHKMPSFFEFAAVLCALLGTFLLATHGNVKSLSISLLALFWGLLSAVALAFYTVFPKNLLQKYDTILLIAWGMLIGGICTNFVAPFWHLEGTFNFVSIGCILFVIFFGAMLPYLTFLYGVKYIGPTKSSLLASVEPLSSTAASVLWLHTHLESIDYIGIACIIATVFLLSIQPKPKIKEQKSIQSGPPA</sequence>
<protein>
    <recommendedName>
        <fullName evidence="8">EamA domain-containing protein</fullName>
    </recommendedName>
</protein>
<dbReference type="RefSeq" id="WP_087990322.1">
    <property type="nucleotide sequence ID" value="NZ_NFHM01000047.1"/>
</dbReference>
<evidence type="ECO:0000313" key="10">
    <source>
        <dbReference type="Proteomes" id="UP000195455"/>
    </source>
</evidence>
<evidence type="ECO:0000256" key="6">
    <source>
        <dbReference type="ARBA" id="ARBA00023136"/>
    </source>
</evidence>